<name>A0AAJ1YG70_SERFO</name>
<feature type="transmembrane region" description="Helical" evidence="1">
    <location>
        <begin position="20"/>
        <end position="39"/>
    </location>
</feature>
<proteinExistence type="predicted"/>
<organism evidence="2 3">
    <name type="scientific">Serratia fonticola</name>
    <dbReference type="NCBI Taxonomy" id="47917"/>
    <lineage>
        <taxon>Bacteria</taxon>
        <taxon>Pseudomonadati</taxon>
        <taxon>Pseudomonadota</taxon>
        <taxon>Gammaproteobacteria</taxon>
        <taxon>Enterobacterales</taxon>
        <taxon>Yersiniaceae</taxon>
        <taxon>Serratia</taxon>
    </lineage>
</organism>
<dbReference type="Proteomes" id="UP001224622">
    <property type="component" value="Unassembled WGS sequence"/>
</dbReference>
<keyword evidence="1" id="KW-1133">Transmembrane helix</keyword>
<evidence type="ECO:0000313" key="3">
    <source>
        <dbReference type="Proteomes" id="UP001224622"/>
    </source>
</evidence>
<sequence>MNAFWNEFVQLFNTNPPLIIFLWTVISFALGTWFGHWLAQRRDRRKEFNAVCDPIELELRRCLKQLRAGDERPMTGKIDFDSLSLHLPRNKKQAYADAVERYYDALLIYRGQYPSGQLDIRADIPEAIAAIEDLFTYVKHR</sequence>
<gene>
    <name evidence="2" type="ORF">RDT67_25210</name>
</gene>
<accession>A0AAJ1YG70</accession>
<dbReference type="RefSeq" id="WP_309048470.1">
    <property type="nucleotide sequence ID" value="NZ_JAVIGA010000041.1"/>
</dbReference>
<dbReference type="AlphaFoldDB" id="A0AAJ1YG70"/>
<evidence type="ECO:0000256" key="1">
    <source>
        <dbReference type="SAM" id="Phobius"/>
    </source>
</evidence>
<dbReference type="EMBL" id="JAVIGA010000041">
    <property type="protein sequence ID" value="MDQ9129720.1"/>
    <property type="molecule type" value="Genomic_DNA"/>
</dbReference>
<comment type="caution">
    <text evidence="2">The sequence shown here is derived from an EMBL/GenBank/DDBJ whole genome shotgun (WGS) entry which is preliminary data.</text>
</comment>
<keyword evidence="1" id="KW-0472">Membrane</keyword>
<evidence type="ECO:0000313" key="2">
    <source>
        <dbReference type="EMBL" id="MDQ9129720.1"/>
    </source>
</evidence>
<protein>
    <submittedName>
        <fullName evidence="2">Uncharacterized protein</fullName>
    </submittedName>
</protein>
<keyword evidence="1" id="KW-0812">Transmembrane</keyword>
<reference evidence="2" key="1">
    <citation type="submission" date="2023-08" db="EMBL/GenBank/DDBJ databases">
        <title>The Comparative Genomic Analysis of Yersiniaceae from Polar Regions.</title>
        <authorList>
            <person name="Goncharov A."/>
            <person name="Aslanov B."/>
            <person name="Kolodzhieva V."/>
            <person name="Azarov D."/>
            <person name="Mochov A."/>
            <person name="Lebedeva E."/>
        </authorList>
    </citation>
    <scope>NUCLEOTIDE SEQUENCE</scope>
    <source>
        <strain evidence="2">Vf</strain>
    </source>
</reference>